<evidence type="ECO:0008006" key="15">
    <source>
        <dbReference type="Google" id="ProtNLM"/>
    </source>
</evidence>
<evidence type="ECO:0000313" key="14">
    <source>
        <dbReference type="Proteomes" id="UP001314205"/>
    </source>
</evidence>
<keyword evidence="7" id="KW-0458">Lysosome</keyword>
<evidence type="ECO:0000256" key="12">
    <source>
        <dbReference type="SAM" id="SignalP"/>
    </source>
</evidence>
<dbReference type="Proteomes" id="UP001314205">
    <property type="component" value="Unassembled WGS sequence"/>
</dbReference>
<name>A0AAV1KE10_9NEOP</name>
<protein>
    <recommendedName>
        <fullName evidence="15">Glycosylated lysosomal membrane protein</fullName>
    </recommendedName>
</protein>
<dbReference type="InterPro" id="IPR029382">
    <property type="entry name" value="NCU-G1"/>
</dbReference>
<keyword evidence="4 11" id="KW-1133">Transmembrane helix</keyword>
<evidence type="ECO:0000313" key="13">
    <source>
        <dbReference type="EMBL" id="CAK1581306.1"/>
    </source>
</evidence>
<comment type="function">
    <text evidence="8">Required to protect lysosomal transporter MFSD1 from lysosomal proteolysis and for MFSD1 lysosomal localization.</text>
</comment>
<evidence type="ECO:0000256" key="9">
    <source>
        <dbReference type="ARBA" id="ARBA00024189"/>
    </source>
</evidence>
<keyword evidence="6" id="KW-0325">Glycoprotein</keyword>
<proteinExistence type="inferred from homology"/>
<comment type="similarity">
    <text evidence="1">Belongs to the GLMP family.</text>
</comment>
<sequence>MFPFTIKVNVILLIVFLLQTTAYGQDRTITSKLNPGCEDCGLNSTLIYVKAEGLKDTIHQIWDFTQGIPTMILAVGGVNSSIDINWNGSKPNNFSMVGKPRYSCATAIDKIYEYNDLEDTGRFDVNHPYRMQALKNVSWELKESVLTSKKVMVRLRGTLHDKERRGTIDMKLDYVNFTDYARTLPHLIHNANTTLVDISLVNLTTSRHFNSSRFAVHFVLVSKDPNNLSMRSITRKSLDDEHTPGVFEIIEIKSPSLWISGAGGFLQFRPVAYVESKRNVGSSTLAHVSNFTRGTLPQSSTLETFYEGYDEKNLLVQDLVVSFGEPGDGFYKQHNYTAWSYTLGYGWPPSESLSLLAVLIISLGLCVPAVLVAVGGVLVVARRRSRPPTSPSHPSHLTDEDSLERRCNSFRTV</sequence>
<dbReference type="Pfam" id="PF15065">
    <property type="entry name" value="NCU-G1"/>
    <property type="match status" value="1"/>
</dbReference>
<accession>A0AAV1KE10</accession>
<feature type="signal peptide" evidence="12">
    <location>
        <begin position="1"/>
        <end position="24"/>
    </location>
</feature>
<gene>
    <name evidence="13" type="ORF">PARMNEM_LOCUS2992</name>
</gene>
<keyword evidence="14" id="KW-1185">Reference proteome</keyword>
<evidence type="ECO:0000256" key="11">
    <source>
        <dbReference type="SAM" id="Phobius"/>
    </source>
</evidence>
<dbReference type="PANTHER" id="PTHR31981">
    <property type="entry name" value="GLYCOSYLATED LYSOSOMAL MEMBRANE PROTEIN"/>
    <property type="match status" value="1"/>
</dbReference>
<organism evidence="13 14">
    <name type="scientific">Parnassius mnemosyne</name>
    <name type="common">clouded apollo</name>
    <dbReference type="NCBI Taxonomy" id="213953"/>
    <lineage>
        <taxon>Eukaryota</taxon>
        <taxon>Metazoa</taxon>
        <taxon>Ecdysozoa</taxon>
        <taxon>Arthropoda</taxon>
        <taxon>Hexapoda</taxon>
        <taxon>Insecta</taxon>
        <taxon>Pterygota</taxon>
        <taxon>Neoptera</taxon>
        <taxon>Endopterygota</taxon>
        <taxon>Lepidoptera</taxon>
        <taxon>Glossata</taxon>
        <taxon>Ditrysia</taxon>
        <taxon>Papilionoidea</taxon>
        <taxon>Papilionidae</taxon>
        <taxon>Parnassiinae</taxon>
        <taxon>Parnassini</taxon>
        <taxon>Parnassius</taxon>
        <taxon>Driopa</taxon>
    </lineage>
</organism>
<feature type="transmembrane region" description="Helical" evidence="11">
    <location>
        <begin position="355"/>
        <end position="381"/>
    </location>
</feature>
<dbReference type="GO" id="GO:0005765">
    <property type="term" value="C:lysosomal membrane"/>
    <property type="evidence" value="ECO:0007669"/>
    <property type="project" value="UniProtKB-SubCell"/>
</dbReference>
<keyword evidence="5 11" id="KW-0472">Membrane</keyword>
<dbReference type="AlphaFoldDB" id="A0AAV1KE10"/>
<keyword evidence="2 11" id="KW-0812">Transmembrane</keyword>
<evidence type="ECO:0000256" key="6">
    <source>
        <dbReference type="ARBA" id="ARBA00023180"/>
    </source>
</evidence>
<evidence type="ECO:0000256" key="4">
    <source>
        <dbReference type="ARBA" id="ARBA00022989"/>
    </source>
</evidence>
<evidence type="ECO:0000256" key="1">
    <source>
        <dbReference type="ARBA" id="ARBA00010599"/>
    </source>
</evidence>
<dbReference type="EMBL" id="CAVLGL010000024">
    <property type="protein sequence ID" value="CAK1581306.1"/>
    <property type="molecule type" value="Genomic_DNA"/>
</dbReference>
<comment type="caution">
    <text evidence="13">The sequence shown here is derived from an EMBL/GenBank/DDBJ whole genome shotgun (WGS) entry which is preliminary data.</text>
</comment>
<keyword evidence="3 12" id="KW-0732">Signal</keyword>
<comment type="subunit">
    <text evidence="10">Interacts (via lumenal domain) with lysosomal protein MFSD1; the interaction starts while both proteins are still in the endoplasmic reticulum and is required for stabilization of MFSD1 in lysosomes but has no direct effect on its targeting to lysosomes or transporter activity.</text>
</comment>
<feature type="chain" id="PRO_5043572760" description="Glycosylated lysosomal membrane protein" evidence="12">
    <location>
        <begin position="25"/>
        <end position="413"/>
    </location>
</feature>
<comment type="subcellular location">
    <subcellularLocation>
        <location evidence="9">Lysosome membrane</location>
        <topology evidence="9">Single-pass type I membrane protein</topology>
        <orientation evidence="9">Lumenal side</orientation>
    </subcellularLocation>
</comment>
<dbReference type="PANTHER" id="PTHR31981:SF1">
    <property type="entry name" value="GLYCOSYLATED LYSOSOMAL MEMBRANE PROTEIN"/>
    <property type="match status" value="1"/>
</dbReference>
<reference evidence="13 14" key="1">
    <citation type="submission" date="2023-11" db="EMBL/GenBank/DDBJ databases">
        <authorList>
            <person name="Hedman E."/>
            <person name="Englund M."/>
            <person name="Stromberg M."/>
            <person name="Nyberg Akerstrom W."/>
            <person name="Nylinder S."/>
            <person name="Jareborg N."/>
            <person name="Kallberg Y."/>
            <person name="Kronander E."/>
        </authorList>
    </citation>
    <scope>NUCLEOTIDE SEQUENCE [LARGE SCALE GENOMIC DNA]</scope>
</reference>
<evidence type="ECO:0000256" key="2">
    <source>
        <dbReference type="ARBA" id="ARBA00022692"/>
    </source>
</evidence>
<evidence type="ECO:0000256" key="7">
    <source>
        <dbReference type="ARBA" id="ARBA00023228"/>
    </source>
</evidence>
<evidence type="ECO:0000256" key="3">
    <source>
        <dbReference type="ARBA" id="ARBA00022729"/>
    </source>
</evidence>
<evidence type="ECO:0000256" key="10">
    <source>
        <dbReference type="ARBA" id="ARBA00044960"/>
    </source>
</evidence>
<evidence type="ECO:0000256" key="8">
    <source>
        <dbReference type="ARBA" id="ARBA00024176"/>
    </source>
</evidence>
<evidence type="ECO:0000256" key="5">
    <source>
        <dbReference type="ARBA" id="ARBA00023136"/>
    </source>
</evidence>